<reference evidence="3 4" key="1">
    <citation type="submission" date="2013-09" db="EMBL/GenBank/DDBJ databases">
        <title>Corchorus capsularis genome sequencing.</title>
        <authorList>
            <person name="Alam M."/>
            <person name="Haque M.S."/>
            <person name="Islam M.S."/>
            <person name="Emdad E.M."/>
            <person name="Islam M.M."/>
            <person name="Ahmed B."/>
            <person name="Halim A."/>
            <person name="Hossen Q.M.M."/>
            <person name="Hossain M.Z."/>
            <person name="Ahmed R."/>
            <person name="Khan M.M."/>
            <person name="Islam R."/>
            <person name="Rashid M.M."/>
            <person name="Khan S.A."/>
            <person name="Rahman M.S."/>
            <person name="Alam M."/>
        </authorList>
    </citation>
    <scope>NUCLEOTIDE SEQUENCE [LARGE SCALE GENOMIC DNA]</scope>
    <source>
        <strain evidence="4">cv. CVL-1</strain>
        <tissue evidence="3">Whole seedling</tissue>
    </source>
</reference>
<dbReference type="InterPro" id="IPR032675">
    <property type="entry name" value="LRR_dom_sf"/>
</dbReference>
<evidence type="ECO:0000313" key="4">
    <source>
        <dbReference type="Proteomes" id="UP000188268"/>
    </source>
</evidence>
<keyword evidence="1" id="KW-0611">Plant defense</keyword>
<dbReference type="PANTHER" id="PTHR33463:SF209">
    <property type="entry name" value="DISEASE RESISTANCE PROTEIN RPS2-LIKE"/>
    <property type="match status" value="1"/>
</dbReference>
<protein>
    <recommendedName>
        <fullName evidence="2">Disease resistance protein At4g27190-like leucine-rich repeats domain-containing protein</fullName>
    </recommendedName>
</protein>
<gene>
    <name evidence="3" type="ORF">CCACVL1_02675</name>
</gene>
<dbReference type="PANTHER" id="PTHR33463">
    <property type="entry name" value="NB-ARC DOMAIN-CONTAINING PROTEIN-RELATED"/>
    <property type="match status" value="1"/>
</dbReference>
<organism evidence="3 4">
    <name type="scientific">Corchorus capsularis</name>
    <name type="common">Jute</name>
    <dbReference type="NCBI Taxonomy" id="210143"/>
    <lineage>
        <taxon>Eukaryota</taxon>
        <taxon>Viridiplantae</taxon>
        <taxon>Streptophyta</taxon>
        <taxon>Embryophyta</taxon>
        <taxon>Tracheophyta</taxon>
        <taxon>Spermatophyta</taxon>
        <taxon>Magnoliopsida</taxon>
        <taxon>eudicotyledons</taxon>
        <taxon>Gunneridae</taxon>
        <taxon>Pentapetalae</taxon>
        <taxon>rosids</taxon>
        <taxon>malvids</taxon>
        <taxon>Malvales</taxon>
        <taxon>Malvaceae</taxon>
        <taxon>Grewioideae</taxon>
        <taxon>Apeibeae</taxon>
        <taxon>Corchorus</taxon>
    </lineage>
</organism>
<evidence type="ECO:0000313" key="3">
    <source>
        <dbReference type="EMBL" id="OMP02868.1"/>
    </source>
</evidence>
<dbReference type="AlphaFoldDB" id="A0A1R3K7A2"/>
<accession>A0A1R3K7A2</accession>
<dbReference type="InterPro" id="IPR050905">
    <property type="entry name" value="Plant_NBS-LRR"/>
</dbReference>
<dbReference type="SUPFAM" id="SSF52047">
    <property type="entry name" value="RNI-like"/>
    <property type="match status" value="1"/>
</dbReference>
<dbReference type="Gramene" id="OMP02868">
    <property type="protein sequence ID" value="OMP02868"/>
    <property type="gene ID" value="CCACVL1_02675"/>
</dbReference>
<dbReference type="EMBL" id="AWWV01006157">
    <property type="protein sequence ID" value="OMP02868.1"/>
    <property type="molecule type" value="Genomic_DNA"/>
</dbReference>
<sequence length="176" mass="19715">VGYGGLKHLKFSKMPELVGIWNRNPQEIVDFKNLEFLEVCNYSSNMKSIFNLSMASSLAQLQQLEIKRCNNLKAVVMEEEATTTTDDKVIIFPLLKSMIIEDCPNLTSFYRGISSPSLIQFPSLTKFEVSHCPNMTAFVSAFSRDKLAIIDDGTESANGDIHILTPFFCHKALNLG</sequence>
<name>A0A1R3K7A2_COCAP</name>
<dbReference type="Proteomes" id="UP000188268">
    <property type="component" value="Unassembled WGS sequence"/>
</dbReference>
<evidence type="ECO:0000256" key="1">
    <source>
        <dbReference type="ARBA" id="ARBA00022821"/>
    </source>
</evidence>
<evidence type="ECO:0000259" key="2">
    <source>
        <dbReference type="Pfam" id="PF23247"/>
    </source>
</evidence>
<feature type="non-terminal residue" evidence="3">
    <location>
        <position position="1"/>
    </location>
</feature>
<dbReference type="OrthoDB" id="993338at2759"/>
<dbReference type="Pfam" id="PF23247">
    <property type="entry name" value="LRR_RPS2"/>
    <property type="match status" value="1"/>
</dbReference>
<comment type="caution">
    <text evidence="3">The sequence shown here is derived from an EMBL/GenBank/DDBJ whole genome shotgun (WGS) entry which is preliminary data.</text>
</comment>
<keyword evidence="4" id="KW-1185">Reference proteome</keyword>
<dbReference type="InterPro" id="IPR057135">
    <property type="entry name" value="At4g27190-like_LRR"/>
</dbReference>
<dbReference type="Gene3D" id="3.80.10.10">
    <property type="entry name" value="Ribonuclease Inhibitor"/>
    <property type="match status" value="1"/>
</dbReference>
<proteinExistence type="predicted"/>
<feature type="domain" description="Disease resistance protein At4g27190-like leucine-rich repeats" evidence="2">
    <location>
        <begin position="6"/>
        <end position="70"/>
    </location>
</feature>